<accession>B6UCP5</accession>
<dbReference type="EMBL" id="EU975010">
    <property type="protein sequence ID" value="ACG47128.1"/>
    <property type="molecule type" value="mRNA"/>
</dbReference>
<dbReference type="AlphaFoldDB" id="B6UCP5"/>
<feature type="compositionally biased region" description="Basic residues" evidence="1">
    <location>
        <begin position="13"/>
        <end position="29"/>
    </location>
</feature>
<feature type="region of interest" description="Disordered" evidence="1">
    <location>
        <begin position="1"/>
        <end position="39"/>
    </location>
</feature>
<reference evidence="2" key="1">
    <citation type="journal article" date="2009" name="Plant Mol. Biol.">
        <title>Insights into corn genes derived from large-scale cDNA sequencing.</title>
        <authorList>
            <person name="Alexandrov N.N."/>
            <person name="Brover V.V."/>
            <person name="Freidin S."/>
            <person name="Troukhan M.E."/>
            <person name="Tatarinova T.V."/>
            <person name="Zhang H."/>
            <person name="Swaller T.J."/>
            <person name="Lu Y.P."/>
            <person name="Bouck J."/>
            <person name="Flavell R.B."/>
            <person name="Feldmann K.A."/>
        </authorList>
    </citation>
    <scope>NUCLEOTIDE SEQUENCE</scope>
</reference>
<evidence type="ECO:0000313" key="2">
    <source>
        <dbReference type="EMBL" id="ACG47128.1"/>
    </source>
</evidence>
<protein>
    <submittedName>
        <fullName evidence="2">Uncharacterized protein</fullName>
    </submittedName>
</protein>
<evidence type="ECO:0000256" key="1">
    <source>
        <dbReference type="SAM" id="MobiDB-lite"/>
    </source>
</evidence>
<name>B6UCP5_MAIZE</name>
<sequence>MGGRVVEMLHATTHARRSRLSRPRAHRPSRSSPAQYTPSPYSCSCDLGRLNVAGSWGNDCSVKVRNA</sequence>
<proteinExistence type="evidence at transcript level"/>
<organism evidence="2">
    <name type="scientific">Zea mays</name>
    <name type="common">Maize</name>
    <dbReference type="NCBI Taxonomy" id="4577"/>
    <lineage>
        <taxon>Eukaryota</taxon>
        <taxon>Viridiplantae</taxon>
        <taxon>Streptophyta</taxon>
        <taxon>Embryophyta</taxon>
        <taxon>Tracheophyta</taxon>
        <taxon>Spermatophyta</taxon>
        <taxon>Magnoliopsida</taxon>
        <taxon>Liliopsida</taxon>
        <taxon>Poales</taxon>
        <taxon>Poaceae</taxon>
        <taxon>PACMAD clade</taxon>
        <taxon>Panicoideae</taxon>
        <taxon>Andropogonodae</taxon>
        <taxon>Andropogoneae</taxon>
        <taxon>Tripsacinae</taxon>
        <taxon>Zea</taxon>
    </lineage>
</organism>